<dbReference type="EMBL" id="LQWY01000012">
    <property type="protein sequence ID" value="OAH62200.1"/>
    <property type="molecule type" value="Genomic_DNA"/>
</dbReference>
<keyword evidence="2" id="KW-0808">Transferase</keyword>
<dbReference type="PANTHER" id="PTHR43155:SF2">
    <property type="entry name" value="CYCLIC DI-GMP PHOSPHODIESTERASE PA4108"/>
    <property type="match status" value="1"/>
</dbReference>
<dbReference type="PANTHER" id="PTHR43155">
    <property type="entry name" value="CYCLIC DI-GMP PHOSPHODIESTERASE PA4108-RELATED"/>
    <property type="match status" value="1"/>
</dbReference>
<dbReference type="PROSITE" id="PS51832">
    <property type="entry name" value="HD_GYP"/>
    <property type="match status" value="1"/>
</dbReference>
<dbReference type="SMART" id="SM00471">
    <property type="entry name" value="HDc"/>
    <property type="match status" value="1"/>
</dbReference>
<dbReference type="CDD" id="cd00077">
    <property type="entry name" value="HDc"/>
    <property type="match status" value="1"/>
</dbReference>
<dbReference type="InterPro" id="IPR003607">
    <property type="entry name" value="HD/PDEase_dom"/>
</dbReference>
<dbReference type="SUPFAM" id="SSF109604">
    <property type="entry name" value="HD-domain/PDEase-like"/>
    <property type="match status" value="1"/>
</dbReference>
<proteinExistence type="predicted"/>
<gene>
    <name evidence="2" type="ORF">AWH49_01660</name>
</gene>
<sequence length="367" mass="41971">MRLVAVSSIKEDVKLAENVFNNKGNVLLKTGATLTTSINNRLQTLGITYVYIEDGRTDDILIRPVITEETRREAIQVMTEAFDQVKQDLTTESTRFSFHKIEKRFYSVVRDIISQIRDRREAVDLLTHLYVHDDYVFSHSLNVTIYTLALSMKMKNLTAKQTEEIGIGAMLHDVGKMMLPSHILKKPSRLTKEEFELVKKHTEYGFDLLRKEHSLPLTSAHCAWQHHERLNGTGYPRGLKGNEIHVFGKMIGVADVYDAVTSNRVYRRAMLPHEGMEILYAGSGSEFEKDYVEMFRRAIVMYPTGLTVWLNDGRKGVVSRQNEHISDRPSVLILEENGIGVRDPYEVDMTVDRTLFITETDTTLSGN</sequence>
<protein>
    <submittedName>
        <fullName evidence="2">Histidine kinase</fullName>
    </submittedName>
</protein>
<keyword evidence="2" id="KW-0418">Kinase</keyword>
<dbReference type="Proteomes" id="UP000076935">
    <property type="component" value="Unassembled WGS sequence"/>
</dbReference>
<name>A0A177L8X1_9BACI</name>
<comment type="caution">
    <text evidence="2">The sequence shown here is derived from an EMBL/GenBank/DDBJ whole genome shotgun (WGS) entry which is preliminary data.</text>
</comment>
<organism evidence="2 3">
    <name type="scientific">Domibacillus aminovorans</name>
    <dbReference type="NCBI Taxonomy" id="29332"/>
    <lineage>
        <taxon>Bacteria</taxon>
        <taxon>Bacillati</taxon>
        <taxon>Bacillota</taxon>
        <taxon>Bacilli</taxon>
        <taxon>Bacillales</taxon>
        <taxon>Bacillaceae</taxon>
        <taxon>Domibacillus</taxon>
    </lineage>
</organism>
<feature type="domain" description="HD-GYP" evidence="1">
    <location>
        <begin position="114"/>
        <end position="311"/>
    </location>
</feature>
<evidence type="ECO:0000313" key="3">
    <source>
        <dbReference type="Proteomes" id="UP000076935"/>
    </source>
</evidence>
<reference evidence="2 3" key="1">
    <citation type="submission" date="2016-01" db="EMBL/GenBank/DDBJ databases">
        <title>Investigation of taxonomic status of Bacillus aminovorans.</title>
        <authorList>
            <person name="Verma A."/>
            <person name="Pal Y."/>
            <person name="Krishnamurthi S."/>
        </authorList>
    </citation>
    <scope>NUCLEOTIDE SEQUENCE [LARGE SCALE GENOMIC DNA]</scope>
    <source>
        <strain evidence="2 3">DSM 1314</strain>
    </source>
</reference>
<dbReference type="AlphaFoldDB" id="A0A177L8X1"/>
<dbReference type="InterPro" id="IPR037522">
    <property type="entry name" value="HD_GYP_dom"/>
</dbReference>
<dbReference type="STRING" id="29332.AWH48_10215"/>
<evidence type="ECO:0000259" key="1">
    <source>
        <dbReference type="PROSITE" id="PS51832"/>
    </source>
</evidence>
<dbReference type="RefSeq" id="WP_063964991.1">
    <property type="nucleotide sequence ID" value="NZ_JBCNAN010000043.1"/>
</dbReference>
<dbReference type="Gene3D" id="1.10.3210.10">
    <property type="entry name" value="Hypothetical protein af1432"/>
    <property type="match status" value="1"/>
</dbReference>
<evidence type="ECO:0000313" key="2">
    <source>
        <dbReference type="EMBL" id="OAH62200.1"/>
    </source>
</evidence>
<keyword evidence="3" id="KW-1185">Reference proteome</keyword>
<dbReference type="GO" id="GO:0016301">
    <property type="term" value="F:kinase activity"/>
    <property type="evidence" value="ECO:0007669"/>
    <property type="project" value="UniProtKB-KW"/>
</dbReference>
<accession>A0A177L8X1</accession>
<dbReference type="Pfam" id="PF13487">
    <property type="entry name" value="HD_5"/>
    <property type="match status" value="1"/>
</dbReference>